<reference evidence="2 3" key="1">
    <citation type="submission" date="2021-02" db="EMBL/GenBank/DDBJ databases">
        <title>De Novo genome assembly of isolated myxobacteria.</title>
        <authorList>
            <person name="Stevens D.C."/>
        </authorList>
    </citation>
    <scope>NUCLEOTIDE SEQUENCE [LARGE SCALE GENOMIC DNA]</scope>
    <source>
        <strain evidence="2 3">SCHIC003</strain>
    </source>
</reference>
<dbReference type="RefSeq" id="WP_206715352.1">
    <property type="nucleotide sequence ID" value="NZ_CP071091.1"/>
</dbReference>
<gene>
    <name evidence="2" type="ORF">JY572_35305</name>
</gene>
<feature type="domain" description="Ig-like" evidence="1">
    <location>
        <begin position="1"/>
        <end position="72"/>
    </location>
</feature>
<proteinExistence type="predicted"/>
<evidence type="ECO:0000259" key="1">
    <source>
        <dbReference type="PROSITE" id="PS50835"/>
    </source>
</evidence>
<name>A0ABX7NB61_9BACT</name>
<dbReference type="PROSITE" id="PS50835">
    <property type="entry name" value="IG_LIKE"/>
    <property type="match status" value="1"/>
</dbReference>
<protein>
    <recommendedName>
        <fullName evidence="1">Ig-like domain-containing protein</fullName>
    </recommendedName>
</protein>
<organism evidence="2 3">
    <name type="scientific">Myxococcus landrumensis</name>
    <dbReference type="NCBI Taxonomy" id="2813577"/>
    <lineage>
        <taxon>Bacteria</taxon>
        <taxon>Pseudomonadati</taxon>
        <taxon>Myxococcota</taxon>
        <taxon>Myxococcia</taxon>
        <taxon>Myxococcales</taxon>
        <taxon>Cystobacterineae</taxon>
        <taxon>Myxococcaceae</taxon>
        <taxon>Myxococcus</taxon>
    </lineage>
</organism>
<dbReference type="Proteomes" id="UP000663090">
    <property type="component" value="Chromosome"/>
</dbReference>
<dbReference type="EMBL" id="CP071091">
    <property type="protein sequence ID" value="QSQ13553.1"/>
    <property type="molecule type" value="Genomic_DNA"/>
</dbReference>
<sequence>MNSRLLVAFLCLAAVSTGCIVHDPGYDEPGDVTFRWTFGGLRCNEDRDIKGVNITIPGERLANDGRYPCQANGFDGIVLHDFEPGTYSFNLVAVSYAGRELYEVSGTFRVDGDVVVDIDLTPIGASPSFAYVNWLFPNGDSCSRAGVVSVEARVDGGEWARFDCAAGFGGSSIKTPYLDPGEHNLELVGLDAQRRTLYSHSGRFTTRYGEPTSYTATLRSTASFASIQWEFESGSSSVGCSQAGVASVDARVDGGQWVRFSCSEGRVGAGVTTPSLTPGDHDLQLVAIDGQGRPWYHYTGRFSVRSGETKNVLARLWVIGGASIKWELRAGGAAQSCAQAGISEVAINFRDVFTGEWVYGIVGDRHGCNDAPVVFEFLRPGRYEVEMKARTSNGVEYFSVDDSLFVDIVGHQFPGPQNALLVSMFPR</sequence>
<accession>A0ABX7NB61</accession>
<dbReference type="InterPro" id="IPR007110">
    <property type="entry name" value="Ig-like_dom"/>
</dbReference>
<dbReference type="PROSITE" id="PS51257">
    <property type="entry name" value="PROKAR_LIPOPROTEIN"/>
    <property type="match status" value="1"/>
</dbReference>
<evidence type="ECO:0000313" key="3">
    <source>
        <dbReference type="Proteomes" id="UP000663090"/>
    </source>
</evidence>
<evidence type="ECO:0000313" key="2">
    <source>
        <dbReference type="EMBL" id="QSQ13553.1"/>
    </source>
</evidence>
<keyword evidence="3" id="KW-1185">Reference proteome</keyword>